<dbReference type="InterPro" id="IPR029044">
    <property type="entry name" value="Nucleotide-diphossugar_trans"/>
</dbReference>
<proteinExistence type="predicted"/>
<dbReference type="Gene3D" id="3.90.550.10">
    <property type="entry name" value="Spore Coat Polysaccharide Biosynthesis Protein SpsA, Chain A"/>
    <property type="match status" value="1"/>
</dbReference>
<comment type="caution">
    <text evidence="1">The sequence shown here is derived from an EMBL/GenBank/DDBJ whole genome shotgun (WGS) entry which is preliminary data.</text>
</comment>
<evidence type="ECO:0000313" key="1">
    <source>
        <dbReference type="EMBL" id="NRS92668.1"/>
    </source>
</evidence>
<accession>A0A8J8G708</accession>
<organism evidence="1 2">
    <name type="scientific">Frigoriflavimonas asaccharolytica</name>
    <dbReference type="NCBI Taxonomy" id="2735899"/>
    <lineage>
        <taxon>Bacteria</taxon>
        <taxon>Pseudomonadati</taxon>
        <taxon>Bacteroidota</taxon>
        <taxon>Flavobacteriia</taxon>
        <taxon>Flavobacteriales</taxon>
        <taxon>Weeksellaceae</taxon>
        <taxon>Frigoriflavimonas</taxon>
    </lineage>
</organism>
<dbReference type="AlphaFoldDB" id="A0A8J8G708"/>
<name>A0A8J8G708_9FLAO</name>
<keyword evidence="2" id="KW-1185">Reference proteome</keyword>
<reference evidence="1" key="1">
    <citation type="submission" date="2020-05" db="EMBL/GenBank/DDBJ databases">
        <title>Genomic Encyclopedia of Type Strains, Phase IV (KMG-V): Genome sequencing to study the core and pangenomes of soil and plant-associated prokaryotes.</title>
        <authorList>
            <person name="Whitman W."/>
        </authorList>
    </citation>
    <scope>NUCLEOTIDE SEQUENCE</scope>
    <source>
        <strain evidence="1">16F</strain>
    </source>
</reference>
<protein>
    <recommendedName>
        <fullName evidence="3">Glycosyl transferase family 2</fullName>
    </recommendedName>
</protein>
<evidence type="ECO:0008006" key="3">
    <source>
        <dbReference type="Google" id="ProtNLM"/>
    </source>
</evidence>
<gene>
    <name evidence="1" type="ORF">HNQ03_001746</name>
</gene>
<sequence>MKSLPISIGILAWKSTKTLSNTLKSYQKNGLLDLVEDITILFQEVSTADKKLAEKYSIKYIGLQENIGIGKGFIQLAENAKYNDILFLEHDWELIENKETVQNQLQTGLDFLNEGFSVVRYRSRKKPGFPLYSLQHKGNELNYFDDWHQVTSPHLLESLHWLDPASEFPDKIQKKGDFFVTTSRWANWTNNPFFIKKDFYLEKITPFAGESVHFEKNIAAWWVKQNFKIAQGEGLFMHNDLQKHRKDSTFTQLLKRMKRKILKTFGQ</sequence>
<dbReference type="Proteomes" id="UP000610746">
    <property type="component" value="Unassembled WGS sequence"/>
</dbReference>
<dbReference type="EMBL" id="JABSNO010000011">
    <property type="protein sequence ID" value="NRS92668.1"/>
    <property type="molecule type" value="Genomic_DNA"/>
</dbReference>
<dbReference type="RefSeq" id="WP_173779261.1">
    <property type="nucleotide sequence ID" value="NZ_JABSNO010000011.1"/>
</dbReference>
<dbReference type="SUPFAM" id="SSF53448">
    <property type="entry name" value="Nucleotide-diphospho-sugar transferases"/>
    <property type="match status" value="1"/>
</dbReference>
<evidence type="ECO:0000313" key="2">
    <source>
        <dbReference type="Proteomes" id="UP000610746"/>
    </source>
</evidence>